<dbReference type="EC" id="1.1.3.15" evidence="3"/>
<keyword evidence="5 15" id="KW-0288">FMN</keyword>
<proteinExistence type="inferred from homology"/>
<keyword evidence="18" id="KW-1185">Reference proteome</keyword>
<evidence type="ECO:0000256" key="13">
    <source>
        <dbReference type="ARBA" id="ARBA00079803"/>
    </source>
</evidence>
<evidence type="ECO:0000256" key="1">
    <source>
        <dbReference type="ARBA" id="ARBA00000616"/>
    </source>
</evidence>
<evidence type="ECO:0000256" key="4">
    <source>
        <dbReference type="ARBA" id="ARBA00022630"/>
    </source>
</evidence>
<dbReference type="InterPro" id="IPR037396">
    <property type="entry name" value="FMN_HAD"/>
</dbReference>
<dbReference type="InterPro" id="IPR012133">
    <property type="entry name" value="Alpha-hydoxy_acid_DH_FMN"/>
</dbReference>
<protein>
    <recommendedName>
        <fullName evidence="8">L-lactate oxidase</fullName>
        <ecNumber evidence="3">1.1.3.15</ecNumber>
    </recommendedName>
    <alternativeName>
        <fullName evidence="13">(S)-2-hydroxy-acid oxidase</fullName>
    </alternativeName>
</protein>
<feature type="binding site" evidence="15">
    <location>
        <position position="267"/>
    </location>
    <ligand>
        <name>glyoxylate</name>
        <dbReference type="ChEBI" id="CHEBI:36655"/>
    </ligand>
</feature>
<evidence type="ECO:0000256" key="5">
    <source>
        <dbReference type="ARBA" id="ARBA00022643"/>
    </source>
</evidence>
<evidence type="ECO:0000256" key="2">
    <source>
        <dbReference type="ARBA" id="ARBA00001917"/>
    </source>
</evidence>
<dbReference type="InterPro" id="IPR013785">
    <property type="entry name" value="Aldolase_TIM"/>
</dbReference>
<comment type="catalytic activity">
    <reaction evidence="11">
        <text>2-hydroxyoctadecanoate + O2 = 2-oxooctadecanoate + H2O2</text>
        <dbReference type="Rhea" id="RHEA:68964"/>
        <dbReference type="ChEBI" id="CHEBI:15379"/>
        <dbReference type="ChEBI" id="CHEBI:16240"/>
        <dbReference type="ChEBI" id="CHEBI:17162"/>
        <dbReference type="ChEBI" id="CHEBI:76724"/>
    </reaction>
</comment>
<dbReference type="SUPFAM" id="SSF51395">
    <property type="entry name" value="FMN-linked oxidoreductases"/>
    <property type="match status" value="1"/>
</dbReference>
<dbReference type="PANTHER" id="PTHR10578:SF143">
    <property type="entry name" value="FMN-DEPENDENT ALPHA-HYDROXY ACID DEHYDROGENASE PB1A11.03"/>
    <property type="match status" value="1"/>
</dbReference>
<feature type="binding site" evidence="15">
    <location>
        <begin position="321"/>
        <end position="322"/>
    </location>
    <ligand>
        <name>FMN</name>
        <dbReference type="ChEBI" id="CHEBI:58210"/>
    </ligand>
</feature>
<feature type="binding site" evidence="15">
    <location>
        <position position="265"/>
    </location>
    <ligand>
        <name>FMN</name>
        <dbReference type="ChEBI" id="CHEBI:58210"/>
    </ligand>
</feature>
<feature type="binding site" evidence="15">
    <location>
        <position position="32"/>
    </location>
    <ligand>
        <name>glyoxylate</name>
        <dbReference type="ChEBI" id="CHEBI:36655"/>
    </ligand>
</feature>
<feature type="binding site" evidence="15">
    <location>
        <position position="243"/>
    </location>
    <ligand>
        <name>FMN</name>
        <dbReference type="ChEBI" id="CHEBI:58210"/>
    </ligand>
</feature>
<keyword evidence="4 15" id="KW-0285">Flavoprotein</keyword>
<feature type="domain" description="FMN hydroxy acid dehydrogenase" evidence="16">
    <location>
        <begin position="6"/>
        <end position="371"/>
    </location>
</feature>
<dbReference type="AlphaFoldDB" id="A0A6A8D9S0"/>
<dbReference type="PROSITE" id="PS00557">
    <property type="entry name" value="FMN_HYDROXY_ACID_DH_1"/>
    <property type="match status" value="1"/>
</dbReference>
<dbReference type="PANTHER" id="PTHR10578">
    <property type="entry name" value="S -2-HYDROXY-ACID OXIDASE-RELATED"/>
    <property type="match status" value="1"/>
</dbReference>
<evidence type="ECO:0000256" key="6">
    <source>
        <dbReference type="ARBA" id="ARBA00023002"/>
    </source>
</evidence>
<dbReference type="GO" id="GO:0010181">
    <property type="term" value="F:FMN binding"/>
    <property type="evidence" value="ECO:0007669"/>
    <property type="project" value="InterPro"/>
</dbReference>
<evidence type="ECO:0000256" key="12">
    <source>
        <dbReference type="ARBA" id="ARBA00052949"/>
    </source>
</evidence>
<dbReference type="Pfam" id="PF01070">
    <property type="entry name" value="FMN_dh"/>
    <property type="match status" value="1"/>
</dbReference>
<evidence type="ECO:0000256" key="14">
    <source>
        <dbReference type="PIRSR" id="PIRSR000138-1"/>
    </source>
</evidence>
<feature type="binding site" evidence="15">
    <location>
        <position position="164"/>
    </location>
    <ligand>
        <name>FMN</name>
        <dbReference type="ChEBI" id="CHEBI:58210"/>
    </ligand>
</feature>
<dbReference type="Gene3D" id="3.20.20.70">
    <property type="entry name" value="Aldolase class I"/>
    <property type="match status" value="1"/>
</dbReference>
<accession>A0A6A8D9S0</accession>
<evidence type="ECO:0000256" key="8">
    <source>
        <dbReference type="ARBA" id="ARBA00029513"/>
    </source>
</evidence>
<evidence type="ECO:0000256" key="11">
    <source>
        <dbReference type="ARBA" id="ARBA00050773"/>
    </source>
</evidence>
<dbReference type="EMBL" id="WJNG01000003">
    <property type="protein sequence ID" value="MRH42030.1"/>
    <property type="molecule type" value="Genomic_DNA"/>
</dbReference>
<sequence length="371" mass="41085">MVQVLQELSLPISFEELQQQAKQKLDKKVFDYIQSGSGKEETLQANDHAFKKWKIIPRYLTDVSKRNIETIIEGEKIAAPVLFAPIGMQGISHPDGELAVAKAAGNKGLPYIASTVSSYSLEEIAEANENGINWFQLYFPNDLELAKSLVQRAHSAGYKAIVITVDTNMLGYRERDRDNRYSPFKLGKGIGNYAVDPVFIRKIQGKNPDDFMEEMIKVFYRQNISWEDIAYIRQCADLPIYLKGILHPKDALLAKENGINGIIVSNHGGRQLDGAVASLDILPSIKEVVGDELTILLDGGIRRGSDIVKALALGADAVLYGRPYLYSLALGGKEGVEQNIDNLMQDLEITMALSGASAISELNQDLLWENN</sequence>
<evidence type="ECO:0000256" key="7">
    <source>
        <dbReference type="ARBA" id="ARBA00024042"/>
    </source>
</evidence>
<dbReference type="RefSeq" id="WP_153735684.1">
    <property type="nucleotide sequence ID" value="NZ_WJNG01000003.1"/>
</dbReference>
<comment type="catalytic activity">
    <reaction evidence="12">
        <text>2-hydroxyoctanoate + O2 = 2-oxooctanoate + H2O2</text>
        <dbReference type="Rhea" id="RHEA:67940"/>
        <dbReference type="ChEBI" id="CHEBI:15379"/>
        <dbReference type="ChEBI" id="CHEBI:16240"/>
        <dbReference type="ChEBI" id="CHEBI:133514"/>
        <dbReference type="ChEBI" id="CHEBI:176689"/>
    </reaction>
</comment>
<dbReference type="PIRSF" id="PIRSF000138">
    <property type="entry name" value="Al-hdrx_acd_dh"/>
    <property type="match status" value="1"/>
</dbReference>
<feature type="binding site" evidence="15">
    <location>
        <position position="138"/>
    </location>
    <ligand>
        <name>glyoxylate</name>
        <dbReference type="ChEBI" id="CHEBI:36655"/>
    </ligand>
</feature>
<gene>
    <name evidence="17" type="ORF">GH741_04990</name>
</gene>
<evidence type="ECO:0000256" key="9">
    <source>
        <dbReference type="ARBA" id="ARBA00048754"/>
    </source>
</evidence>
<dbReference type="GO" id="GO:0003973">
    <property type="term" value="F:(S)-2-hydroxy-acid oxidase activity"/>
    <property type="evidence" value="ECO:0007669"/>
    <property type="project" value="UniProtKB-EC"/>
</dbReference>
<reference evidence="17" key="1">
    <citation type="submission" date="2019-11" db="EMBL/GenBank/DDBJ databases">
        <authorList>
            <person name="Li J."/>
        </authorList>
    </citation>
    <scope>NUCLEOTIDE SEQUENCE</scope>
    <source>
        <strain evidence="17">B6B</strain>
    </source>
</reference>
<dbReference type="InterPro" id="IPR000262">
    <property type="entry name" value="FMN-dep_DH"/>
</dbReference>
<comment type="catalytic activity">
    <reaction evidence="10">
        <text>mandelate + O2 = phenylglyoxylate + H2O2</text>
        <dbReference type="Rhea" id="RHEA:68968"/>
        <dbReference type="ChEBI" id="CHEBI:15379"/>
        <dbReference type="ChEBI" id="CHEBI:16240"/>
        <dbReference type="ChEBI" id="CHEBI:25147"/>
        <dbReference type="ChEBI" id="CHEBI:36656"/>
    </reaction>
</comment>
<comment type="cofactor">
    <cofactor evidence="2">
        <name>FMN</name>
        <dbReference type="ChEBI" id="CHEBI:58210"/>
    </cofactor>
</comment>
<dbReference type="OrthoDB" id="9770452at2"/>
<dbReference type="FunFam" id="3.20.20.70:FF:000029">
    <property type="entry name" value="L-lactate dehydrogenase"/>
    <property type="match status" value="1"/>
</dbReference>
<dbReference type="Proteomes" id="UP000799092">
    <property type="component" value="Unassembled WGS sequence"/>
</dbReference>
<evidence type="ECO:0000313" key="17">
    <source>
        <dbReference type="EMBL" id="MRH42030.1"/>
    </source>
</evidence>
<evidence type="ECO:0000313" key="18">
    <source>
        <dbReference type="Proteomes" id="UP000799092"/>
    </source>
</evidence>
<dbReference type="PROSITE" id="PS51349">
    <property type="entry name" value="FMN_HYDROXY_ACID_DH_2"/>
    <property type="match status" value="1"/>
</dbReference>
<evidence type="ECO:0000259" key="16">
    <source>
        <dbReference type="PROSITE" id="PS51349"/>
    </source>
</evidence>
<evidence type="ECO:0000256" key="3">
    <source>
        <dbReference type="ARBA" id="ARBA00013087"/>
    </source>
</evidence>
<name>A0A6A8D9S0_9BACI</name>
<feature type="binding site" evidence="15">
    <location>
        <position position="173"/>
    </location>
    <ligand>
        <name>glyoxylate</name>
        <dbReference type="ChEBI" id="CHEBI:36655"/>
    </ligand>
</feature>
<keyword evidence="6" id="KW-0560">Oxidoreductase</keyword>
<evidence type="ECO:0000256" key="10">
    <source>
        <dbReference type="ARBA" id="ARBA00050549"/>
    </source>
</evidence>
<feature type="binding site" evidence="15">
    <location>
        <position position="114"/>
    </location>
    <ligand>
        <name>FMN</name>
        <dbReference type="ChEBI" id="CHEBI:58210"/>
    </ligand>
</feature>
<feature type="binding site" evidence="15">
    <location>
        <begin position="85"/>
        <end position="87"/>
    </location>
    <ligand>
        <name>FMN</name>
        <dbReference type="ChEBI" id="CHEBI:58210"/>
    </ligand>
</feature>
<feature type="active site" description="Proton acceptor" evidence="14">
    <location>
        <position position="267"/>
    </location>
</feature>
<evidence type="ECO:0000256" key="15">
    <source>
        <dbReference type="PIRSR" id="PIRSR000138-2"/>
    </source>
</evidence>
<organism evidence="17 18">
    <name type="scientific">Aquibacillus halophilus</name>
    <dbReference type="NCBI Taxonomy" id="930132"/>
    <lineage>
        <taxon>Bacteria</taxon>
        <taxon>Bacillati</taxon>
        <taxon>Bacillota</taxon>
        <taxon>Bacilli</taxon>
        <taxon>Bacillales</taxon>
        <taxon>Bacillaceae</taxon>
        <taxon>Aquibacillus</taxon>
    </lineage>
</organism>
<feature type="binding site" evidence="15">
    <location>
        <begin position="298"/>
        <end position="302"/>
    </location>
    <ligand>
        <name>FMN</name>
        <dbReference type="ChEBI" id="CHEBI:58210"/>
    </ligand>
</feature>
<comment type="similarity">
    <text evidence="7">Belongs to the FMN-dependent alpha-hydroxy acid dehydrogenase family.</text>
</comment>
<feature type="binding site" evidence="15">
    <location>
        <position position="136"/>
    </location>
    <ligand>
        <name>FMN</name>
        <dbReference type="ChEBI" id="CHEBI:58210"/>
    </ligand>
</feature>
<comment type="caution">
    <text evidence="17">The sequence shown here is derived from an EMBL/GenBank/DDBJ whole genome shotgun (WGS) entry which is preliminary data.</text>
</comment>
<dbReference type="InterPro" id="IPR008259">
    <property type="entry name" value="FMN_hydac_DH_AS"/>
</dbReference>
<comment type="catalytic activity">
    <reaction evidence="9">
        <text>(S)-lactate + O2 = pyruvate + H2O2</text>
        <dbReference type="Rhea" id="RHEA:55868"/>
        <dbReference type="ChEBI" id="CHEBI:15361"/>
        <dbReference type="ChEBI" id="CHEBI:15379"/>
        <dbReference type="ChEBI" id="CHEBI:16240"/>
        <dbReference type="ChEBI" id="CHEBI:16651"/>
    </reaction>
    <physiologicalReaction direction="left-to-right" evidence="9">
        <dbReference type="Rhea" id="RHEA:55869"/>
    </physiologicalReaction>
</comment>
<feature type="binding site" evidence="15">
    <location>
        <position position="270"/>
    </location>
    <ligand>
        <name>glyoxylate</name>
        <dbReference type="ChEBI" id="CHEBI:36655"/>
    </ligand>
</feature>
<comment type="catalytic activity">
    <reaction evidence="1">
        <text>a (2S)-2-hydroxycarboxylate + O2 = a 2-oxocarboxylate + H2O2</text>
        <dbReference type="Rhea" id="RHEA:16789"/>
        <dbReference type="ChEBI" id="CHEBI:15379"/>
        <dbReference type="ChEBI" id="CHEBI:16240"/>
        <dbReference type="ChEBI" id="CHEBI:35179"/>
        <dbReference type="ChEBI" id="CHEBI:58123"/>
        <dbReference type="EC" id="1.1.3.15"/>
    </reaction>
</comment>